<dbReference type="EMBL" id="BMLZ01000006">
    <property type="protein sequence ID" value="GGP29126.1"/>
    <property type="molecule type" value="Genomic_DNA"/>
</dbReference>
<protein>
    <submittedName>
        <fullName evidence="2">Uncharacterized protein</fullName>
    </submittedName>
</protein>
<proteinExistence type="predicted"/>
<feature type="compositionally biased region" description="Low complexity" evidence="1">
    <location>
        <begin position="1"/>
        <end position="13"/>
    </location>
</feature>
<evidence type="ECO:0000313" key="2">
    <source>
        <dbReference type="EMBL" id="GGP29126.1"/>
    </source>
</evidence>
<evidence type="ECO:0000313" key="3">
    <source>
        <dbReference type="Proteomes" id="UP000630135"/>
    </source>
</evidence>
<feature type="region of interest" description="Disordered" evidence="1">
    <location>
        <begin position="46"/>
        <end position="67"/>
    </location>
</feature>
<feature type="region of interest" description="Disordered" evidence="1">
    <location>
        <begin position="1"/>
        <end position="27"/>
    </location>
</feature>
<reference evidence="3" key="1">
    <citation type="journal article" date="2019" name="Int. J. Syst. Evol. Microbiol.">
        <title>The Global Catalogue of Microorganisms (GCM) 10K type strain sequencing project: providing services to taxonomists for standard genome sequencing and annotation.</title>
        <authorList>
            <consortium name="The Broad Institute Genomics Platform"/>
            <consortium name="The Broad Institute Genome Sequencing Center for Infectious Disease"/>
            <person name="Wu L."/>
            <person name="Ma J."/>
        </authorList>
    </citation>
    <scope>NUCLEOTIDE SEQUENCE [LARGE SCALE GENOMIC DNA]</scope>
    <source>
        <strain evidence="3">CGMCC 1.8884</strain>
    </source>
</reference>
<sequence length="89" mass="9555">MLARTGAAAGAVRGAHEQSSPSRARVPALRKRENVMAPLCQLPVKRAGTWHTETKNGPHAPGEGSIRAKRLIRIPIESGSFRFNPSGCE</sequence>
<organism evidence="2 3">
    <name type="scientific">Deinococcus wulumuqiensis</name>
    <dbReference type="NCBI Taxonomy" id="980427"/>
    <lineage>
        <taxon>Bacteria</taxon>
        <taxon>Thermotogati</taxon>
        <taxon>Deinococcota</taxon>
        <taxon>Deinococci</taxon>
        <taxon>Deinococcales</taxon>
        <taxon>Deinococcaceae</taxon>
        <taxon>Deinococcus</taxon>
    </lineage>
</organism>
<keyword evidence="3" id="KW-1185">Reference proteome</keyword>
<gene>
    <name evidence="2" type="ORF">GCM10008021_07770</name>
</gene>
<dbReference type="Proteomes" id="UP000630135">
    <property type="component" value="Unassembled WGS sequence"/>
</dbReference>
<accession>A0ABQ2PUN1</accession>
<name>A0ABQ2PUN1_9DEIO</name>
<comment type="caution">
    <text evidence="2">The sequence shown here is derived from an EMBL/GenBank/DDBJ whole genome shotgun (WGS) entry which is preliminary data.</text>
</comment>
<evidence type="ECO:0000256" key="1">
    <source>
        <dbReference type="SAM" id="MobiDB-lite"/>
    </source>
</evidence>